<feature type="non-terminal residue" evidence="2">
    <location>
        <position position="1"/>
    </location>
</feature>
<gene>
    <name evidence="2" type="primary">POL</name>
    <name evidence="2" type="ORF">CR513_29022</name>
</gene>
<evidence type="ECO:0000313" key="2">
    <source>
        <dbReference type="EMBL" id="RDX89267.1"/>
    </source>
</evidence>
<dbReference type="InterPro" id="IPR012337">
    <property type="entry name" value="RNaseH-like_sf"/>
</dbReference>
<dbReference type="Gene3D" id="3.30.420.10">
    <property type="entry name" value="Ribonuclease H-like superfamily/Ribonuclease H"/>
    <property type="match status" value="1"/>
</dbReference>
<comment type="caution">
    <text evidence="2">The sequence shown here is derived from an EMBL/GenBank/DDBJ whole genome shotgun (WGS) entry which is preliminary data.</text>
</comment>
<keyword evidence="3" id="KW-1185">Reference proteome</keyword>
<reference evidence="2" key="1">
    <citation type="submission" date="2018-05" db="EMBL/GenBank/DDBJ databases">
        <title>Draft genome of Mucuna pruriens seed.</title>
        <authorList>
            <person name="Nnadi N.E."/>
            <person name="Vos R."/>
            <person name="Hasami M.H."/>
            <person name="Devisetty U.K."/>
            <person name="Aguiy J.C."/>
        </authorList>
    </citation>
    <scope>NUCLEOTIDE SEQUENCE [LARGE SCALE GENOMIC DNA]</scope>
    <source>
        <strain evidence="2">JCA_2017</strain>
    </source>
</reference>
<dbReference type="SUPFAM" id="SSF53098">
    <property type="entry name" value="Ribonuclease H-like"/>
    <property type="match status" value="1"/>
</dbReference>
<protein>
    <submittedName>
        <fullName evidence="2">Retrovirus-related Pol polyprotein</fullName>
    </submittedName>
</protein>
<evidence type="ECO:0000259" key="1">
    <source>
        <dbReference type="Pfam" id="PF17921"/>
    </source>
</evidence>
<dbReference type="Proteomes" id="UP000257109">
    <property type="component" value="Unassembled WGS sequence"/>
</dbReference>
<dbReference type="Gene3D" id="1.10.340.70">
    <property type="match status" value="1"/>
</dbReference>
<dbReference type="PANTHER" id="PTHR48475">
    <property type="entry name" value="RIBONUCLEASE H"/>
    <property type="match status" value="1"/>
</dbReference>
<dbReference type="GO" id="GO:0003676">
    <property type="term" value="F:nucleic acid binding"/>
    <property type="evidence" value="ECO:0007669"/>
    <property type="project" value="InterPro"/>
</dbReference>
<dbReference type="InterPro" id="IPR036397">
    <property type="entry name" value="RNaseH_sf"/>
</dbReference>
<accession>A0A371GFC9</accession>
<organism evidence="2 3">
    <name type="scientific">Mucuna pruriens</name>
    <name type="common">Velvet bean</name>
    <name type="synonym">Dolichos pruriens</name>
    <dbReference type="NCBI Taxonomy" id="157652"/>
    <lineage>
        <taxon>Eukaryota</taxon>
        <taxon>Viridiplantae</taxon>
        <taxon>Streptophyta</taxon>
        <taxon>Embryophyta</taxon>
        <taxon>Tracheophyta</taxon>
        <taxon>Spermatophyta</taxon>
        <taxon>Magnoliopsida</taxon>
        <taxon>eudicotyledons</taxon>
        <taxon>Gunneridae</taxon>
        <taxon>Pentapetalae</taxon>
        <taxon>rosids</taxon>
        <taxon>fabids</taxon>
        <taxon>Fabales</taxon>
        <taxon>Fabaceae</taxon>
        <taxon>Papilionoideae</taxon>
        <taxon>50 kb inversion clade</taxon>
        <taxon>NPAAA clade</taxon>
        <taxon>indigoferoid/millettioid clade</taxon>
        <taxon>Phaseoleae</taxon>
        <taxon>Mucuna</taxon>
    </lineage>
</organism>
<dbReference type="AlphaFoldDB" id="A0A371GFC9"/>
<dbReference type="EMBL" id="QJKJ01005718">
    <property type="protein sequence ID" value="RDX89267.1"/>
    <property type="molecule type" value="Genomic_DNA"/>
</dbReference>
<dbReference type="Pfam" id="PF17921">
    <property type="entry name" value="Integrase_H2C2"/>
    <property type="match status" value="1"/>
</dbReference>
<feature type="domain" description="Integrase zinc-binding" evidence="1">
    <location>
        <begin position="31"/>
        <end position="86"/>
    </location>
</feature>
<name>A0A371GFC9_MUCPR</name>
<proteinExistence type="predicted"/>
<evidence type="ECO:0000313" key="3">
    <source>
        <dbReference type="Proteomes" id="UP000257109"/>
    </source>
</evidence>
<sequence>MLRRLAMGFLLDGEVLYKRIFYMTLLCYVNAQKDKEILEQIHEGTFGSHANGHAMARKILRASYYWAKMEADCCDHVKRCRKCQVYADNIHLLSTPLNSLTTSWPFSMWGLVMIGPIELRASNGYCFIMVVEATSYPNVTIHVVVKFIKQDLICRYGLPSHIITDNGTNLNNKMMTDLCEKFKI</sequence>
<dbReference type="PANTHER" id="PTHR48475:SF1">
    <property type="entry name" value="RNASE H TYPE-1 DOMAIN-CONTAINING PROTEIN"/>
    <property type="match status" value="1"/>
</dbReference>
<dbReference type="InterPro" id="IPR041588">
    <property type="entry name" value="Integrase_H2C2"/>
</dbReference>
<dbReference type="OrthoDB" id="2016337at2759"/>